<keyword evidence="1" id="KW-0472">Membrane</keyword>
<feature type="transmembrane region" description="Helical" evidence="1">
    <location>
        <begin position="14"/>
        <end position="33"/>
    </location>
</feature>
<keyword evidence="3" id="KW-1185">Reference proteome</keyword>
<evidence type="ECO:0000256" key="1">
    <source>
        <dbReference type="SAM" id="Phobius"/>
    </source>
</evidence>
<evidence type="ECO:0000313" key="2">
    <source>
        <dbReference type="EMBL" id="PTL34999.1"/>
    </source>
</evidence>
<protein>
    <recommendedName>
        <fullName evidence="4">6-phosphogluconate dehydrogenase</fullName>
    </recommendedName>
</protein>
<name>A0A2T4TV65_9BACT</name>
<keyword evidence="1" id="KW-0812">Transmembrane</keyword>
<dbReference type="Proteomes" id="UP000241436">
    <property type="component" value="Unassembled WGS sequence"/>
</dbReference>
<evidence type="ECO:0008006" key="4">
    <source>
        <dbReference type="Google" id="ProtNLM"/>
    </source>
</evidence>
<evidence type="ECO:0000313" key="3">
    <source>
        <dbReference type="Proteomes" id="UP000241436"/>
    </source>
</evidence>
<sequence>MADTVSKQSSGKKWMFIVLAIVIAGVVSTFLIFNYTYSEGSRAGVLIKFSKKGYVFKTYEGELNIGGMGNIPNTAQVNSIWAFSVRDNATADILMKLEGKQVSLHYQQIIKNMVWDGETDYFVDGVKVIE</sequence>
<dbReference type="AlphaFoldDB" id="A0A2T4TV65"/>
<comment type="caution">
    <text evidence="2">The sequence shown here is derived from an EMBL/GenBank/DDBJ whole genome shotgun (WGS) entry which is preliminary data.</text>
</comment>
<dbReference type="OrthoDB" id="9794557at2"/>
<dbReference type="RefSeq" id="WP_107563972.1">
    <property type="nucleotide sequence ID" value="NZ_NVQC01000036.1"/>
</dbReference>
<reference evidence="3" key="2">
    <citation type="journal article" date="2018" name="Environ. Microbiol.">
        <title>Bloom of a denitrifying methanotroph, 'Candidatus Methylomirabilis limnetica', in a deep stratified lake.</title>
        <authorList>
            <person name="Graf J.S."/>
            <person name="Mayr M.J."/>
            <person name="Marchant H.K."/>
            <person name="Tienken D."/>
            <person name="Hach P.F."/>
            <person name="Brand A."/>
            <person name="Schubert C.J."/>
            <person name="Kuypers M.M."/>
            <person name="Milucka J."/>
        </authorList>
    </citation>
    <scope>NUCLEOTIDE SEQUENCE [LARGE SCALE GENOMIC DNA]</scope>
    <source>
        <strain evidence="3">Zug</strain>
    </source>
</reference>
<proteinExistence type="predicted"/>
<keyword evidence="1" id="KW-1133">Transmembrane helix</keyword>
<reference evidence="2 3" key="1">
    <citation type="submission" date="2017-09" db="EMBL/GenBank/DDBJ databases">
        <title>Bloom of a denitrifying methanotroph, Candidatus Methylomirabilis limnetica, in a deep stratified lake.</title>
        <authorList>
            <person name="Graf J.S."/>
            <person name="Marchant H.K."/>
            <person name="Tienken D."/>
            <person name="Hach P.F."/>
            <person name="Brand A."/>
            <person name="Schubert C.J."/>
            <person name="Kuypers M.M."/>
            <person name="Milucka J."/>
        </authorList>
    </citation>
    <scope>NUCLEOTIDE SEQUENCE [LARGE SCALE GENOMIC DNA]</scope>
    <source>
        <strain evidence="2 3">Zug</strain>
    </source>
</reference>
<dbReference type="EMBL" id="NVQC01000036">
    <property type="protein sequence ID" value="PTL34999.1"/>
    <property type="molecule type" value="Genomic_DNA"/>
</dbReference>
<gene>
    <name evidence="2" type="ORF">CLG94_12325</name>
</gene>
<organism evidence="2 3">
    <name type="scientific">Candidatus Methylomirabilis limnetica</name>
    <dbReference type="NCBI Taxonomy" id="2033718"/>
    <lineage>
        <taxon>Bacteria</taxon>
        <taxon>Candidatus Methylomirabilota</taxon>
        <taxon>Candidatus Methylomirabilia</taxon>
        <taxon>Candidatus Methylomirabilales</taxon>
        <taxon>Candidatus Methylomirabilaceae</taxon>
        <taxon>Candidatus Methylomirabilis</taxon>
    </lineage>
</organism>
<accession>A0A2T4TV65</accession>